<dbReference type="EMBL" id="CM040980">
    <property type="protein sequence ID" value="MCJ8733577.1"/>
    <property type="molecule type" value="Genomic_DNA"/>
</dbReference>
<dbReference type="Proteomes" id="UP000830395">
    <property type="component" value="Chromosome 6"/>
</dbReference>
<organism evidence="1 2">
    <name type="scientific">Pangasius djambal</name>
    <dbReference type="NCBI Taxonomy" id="1691987"/>
    <lineage>
        <taxon>Eukaryota</taxon>
        <taxon>Metazoa</taxon>
        <taxon>Chordata</taxon>
        <taxon>Craniata</taxon>
        <taxon>Vertebrata</taxon>
        <taxon>Euteleostomi</taxon>
        <taxon>Actinopterygii</taxon>
        <taxon>Neopterygii</taxon>
        <taxon>Teleostei</taxon>
        <taxon>Ostariophysi</taxon>
        <taxon>Siluriformes</taxon>
        <taxon>Pangasiidae</taxon>
        <taxon>Pangasius</taxon>
    </lineage>
</organism>
<keyword evidence="2" id="KW-1185">Reference proteome</keyword>
<gene>
    <name evidence="1" type="ORF">PDJAM_G00225200</name>
</gene>
<protein>
    <submittedName>
        <fullName evidence="1">Uncharacterized protein</fullName>
    </submittedName>
</protein>
<accession>A0ACC5YDG8</accession>
<proteinExistence type="predicted"/>
<reference evidence="1" key="1">
    <citation type="submission" date="2020-02" db="EMBL/GenBank/DDBJ databases">
        <title>Genome sequencing of the panga catfish, Pangasius djambal.</title>
        <authorList>
            <person name="Wen M."/>
            <person name="Zahm M."/>
            <person name="Roques C."/>
            <person name="Cabau C."/>
            <person name="Klopp C."/>
            <person name="Donnadieu C."/>
            <person name="Jouanno E."/>
            <person name="Avarre J.-C."/>
            <person name="Campet M."/>
            <person name="Ha T."/>
            <person name="Dugue R."/>
            <person name="Lampietro C."/>
            <person name="Louis A."/>
            <person name="Herpin A."/>
            <person name="Echchiki A."/>
            <person name="Berthelot C."/>
            <person name="Parey E."/>
            <person name="Roest-Crollius H."/>
            <person name="Braasch I."/>
            <person name="Postlethwait J.H."/>
            <person name="Bobe J."/>
            <person name="Montfort J."/>
            <person name="Bouchez O."/>
            <person name="Begum T."/>
            <person name="Schartl M."/>
            <person name="Gustiano R."/>
            <person name="Guiguen Y."/>
        </authorList>
    </citation>
    <scope>NUCLEOTIDE SEQUENCE</scope>
    <source>
        <strain evidence="1">Pdj_M5554</strain>
    </source>
</reference>
<name>A0ACC5YDG8_9TELE</name>
<evidence type="ECO:0000313" key="1">
    <source>
        <dbReference type="EMBL" id="MCJ8733577.1"/>
    </source>
</evidence>
<sequence length="329" mass="35009">MENPFWHLSLKLHNRPKSVLPFPEDVEPGRYMVATIKQLVSAQLPDSLPDPELIELVHCGCKLKDDLTLDSYGIKSGSTLHILKKVWPEPEVKPEPVNRSAAAREFRLLQAAMHSSAAYRDAFTDPNLLDVLVRSHPALVNAIILILHSVTSSMPGQSNASSSHNAPASSYSEMPGGFLFEGMSDDEDDFQSGSRAGSSQRPRPPTNLSSGGATGPRPITQSELATALALANTPESNAVTPILGSQDVSTGSSSAAAGTPVTSSVLSRALQQALEASGVTPLQGRWQTQMQQLRDMGIRDEELALRALQATDGDLQAALELIFAGGGGL</sequence>
<comment type="caution">
    <text evidence="1">The sequence shown here is derived from an EMBL/GenBank/DDBJ whole genome shotgun (WGS) entry which is preliminary data.</text>
</comment>
<evidence type="ECO:0000313" key="2">
    <source>
        <dbReference type="Proteomes" id="UP000830395"/>
    </source>
</evidence>